<dbReference type="Gene3D" id="2.70.150.10">
    <property type="entry name" value="Calcium-transporting ATPase, cytoplasmic transduction domain A"/>
    <property type="match status" value="1"/>
</dbReference>
<feature type="binding site" evidence="16">
    <location>
        <begin position="375"/>
        <end position="382"/>
    </location>
    <ligand>
        <name>ATP</name>
        <dbReference type="ChEBI" id="CHEBI:30616"/>
    </ligand>
</feature>
<dbReference type="Gene3D" id="3.40.50.1000">
    <property type="entry name" value="HAD superfamily/HAD-like"/>
    <property type="match status" value="1"/>
</dbReference>
<evidence type="ECO:0000256" key="11">
    <source>
        <dbReference type="ARBA" id="ARBA00022958"/>
    </source>
</evidence>
<accession>A0A4V3HY83</accession>
<feature type="binding site" evidence="16">
    <location>
        <position position="530"/>
    </location>
    <ligand>
        <name>Mg(2+)</name>
        <dbReference type="ChEBI" id="CHEBI:18420"/>
    </ligand>
</feature>
<keyword evidence="14 16" id="KW-0406">Ion transport</keyword>
<evidence type="ECO:0000256" key="3">
    <source>
        <dbReference type="ARBA" id="ARBA00022475"/>
    </source>
</evidence>
<keyword evidence="5 16" id="KW-0597">Phosphoprotein</keyword>
<dbReference type="InterPro" id="IPR008250">
    <property type="entry name" value="ATPase_P-typ_transduc_dom_A_sf"/>
</dbReference>
<dbReference type="Gene3D" id="3.40.1110.10">
    <property type="entry name" value="Calcium-transporting ATPase, cytoplasmic domain N"/>
    <property type="match status" value="1"/>
</dbReference>
<comment type="similarity">
    <text evidence="16">Belongs to the cation transport ATPase (P-type) (TC 3.A.3) family. Type IA subfamily.</text>
</comment>
<dbReference type="EC" id="7.2.2.6" evidence="16"/>
<evidence type="ECO:0000256" key="2">
    <source>
        <dbReference type="ARBA" id="ARBA00022448"/>
    </source>
</evidence>
<evidence type="ECO:0000259" key="17">
    <source>
        <dbReference type="Pfam" id="PF00122"/>
    </source>
</evidence>
<evidence type="ECO:0000256" key="7">
    <source>
        <dbReference type="ARBA" id="ARBA00022723"/>
    </source>
</evidence>
<keyword evidence="11 16" id="KW-0630">Potassium</keyword>
<dbReference type="RefSeq" id="WP_134070534.1">
    <property type="nucleotide sequence ID" value="NZ_PECH01000006.1"/>
</dbReference>
<dbReference type="SUPFAM" id="SSF56784">
    <property type="entry name" value="HAD-like"/>
    <property type="match status" value="1"/>
</dbReference>
<dbReference type="InterPro" id="IPR001757">
    <property type="entry name" value="P_typ_ATPase"/>
</dbReference>
<dbReference type="PANTHER" id="PTHR43743:SF1">
    <property type="entry name" value="POTASSIUM-TRANSPORTING ATPASE ATP-BINDING SUBUNIT"/>
    <property type="match status" value="1"/>
</dbReference>
<gene>
    <name evidence="16 18" type="primary">kdpB</name>
    <name evidence="18" type="ORF">DE4585_01503</name>
</gene>
<dbReference type="EMBL" id="PECH01000006">
    <property type="protein sequence ID" value="TDZ82713.1"/>
    <property type="molecule type" value="Genomic_DNA"/>
</dbReference>
<dbReference type="Pfam" id="PF00702">
    <property type="entry name" value="Hydrolase"/>
    <property type="match status" value="1"/>
</dbReference>
<feature type="transmembrane region" description="Helical" evidence="16">
    <location>
        <begin position="58"/>
        <end position="77"/>
    </location>
</feature>
<dbReference type="NCBIfam" id="TIGR01494">
    <property type="entry name" value="ATPase_P-type"/>
    <property type="match status" value="2"/>
</dbReference>
<evidence type="ECO:0000313" key="18">
    <source>
        <dbReference type="EMBL" id="TDZ82713.1"/>
    </source>
</evidence>
<feature type="binding site" evidence="16">
    <location>
        <position position="340"/>
    </location>
    <ligand>
        <name>ATP</name>
        <dbReference type="ChEBI" id="CHEBI:30616"/>
    </ligand>
</feature>
<feature type="transmembrane region" description="Helical" evidence="16">
    <location>
        <begin position="592"/>
        <end position="610"/>
    </location>
</feature>
<evidence type="ECO:0000256" key="9">
    <source>
        <dbReference type="ARBA" id="ARBA00022840"/>
    </source>
</evidence>
<dbReference type="InterPro" id="IPR018303">
    <property type="entry name" value="ATPase_P-typ_P_site"/>
</dbReference>
<keyword evidence="8 16" id="KW-0547">Nucleotide-binding</keyword>
<name>A0A4V3HY83_9MYCO</name>
<sequence length="691" mass="72281">MSKTVINTGVFDPTQLVKALPLAVRKLDPRHMARNPVMFVVTVGSVATTVLAVLHPSIFAWAITAWLWFTVVFANLAEAVAEGRGKAQAASLREVKRDTVARKLVGDGNGNEVEEEVPGSSLRPGDRVVVEAGQVIPGDGDVVEGIATVDESAITGESAPVVRESGGDRCAVTGGTTVLSDRIIVQITAAPGESFVDRMIALVEGASRQKTPNEIALNILLASLTIIFLLAVVALGPMGNYGGEQQDPIKLIALLVCLIPTTIGALMSAIGIAGMDRLVQHNVLAKSGRAVEAAGDIDVLLMDKTGTITFGNRQATEFIVAPGISHDTLAQAARASSLADETPEGRSIVELAAGASEATGERSDEGSIEGEFVAFTAATRMSGLDTVEGRQIRKGASDAVFTWVASLSGVQEDDPMVVAVRKSADHVAGEGGTPLVVADHDSTGTRLLGVIRLSDVVKPGMAERFAQMRAMGIRTIMVTGDNPLTAKQIASEAGVDDFVAEATPEDKLELLRKEQKAGRLVAMTGDGTNDAPALAQADVGVAMNTGTSAAKEAGNMVDLDSDPTKLIDVVAIGKQLLITRGALTTFSLANDLAKYFAILPALFSGIYPQLNSLNVMRLATPQSAILSAVIFNALVIIALVPLALKGVRYRPVGAGEMLRRNLLIYGLGGVIVPFVGIWLIDLVVRFLPGIG</sequence>
<organism evidence="18 19">
    <name type="scientific">Mycobacteroides salmoniphilum</name>
    <dbReference type="NCBI Taxonomy" id="404941"/>
    <lineage>
        <taxon>Bacteria</taxon>
        <taxon>Bacillati</taxon>
        <taxon>Actinomycetota</taxon>
        <taxon>Actinomycetes</taxon>
        <taxon>Mycobacteriales</taxon>
        <taxon>Mycobacteriaceae</taxon>
        <taxon>Mycobacteroides</taxon>
    </lineage>
</organism>
<dbReference type="InterPro" id="IPR044492">
    <property type="entry name" value="P_typ_ATPase_HD_dom"/>
</dbReference>
<comment type="subcellular location">
    <subcellularLocation>
        <location evidence="1 16">Cell membrane</location>
        <topology evidence="1 16">Multi-pass membrane protein</topology>
    </subcellularLocation>
</comment>
<keyword evidence="6 16" id="KW-0812">Transmembrane</keyword>
<evidence type="ECO:0000256" key="15">
    <source>
        <dbReference type="ARBA" id="ARBA00023136"/>
    </source>
</evidence>
<dbReference type="FunFam" id="2.70.150.10:FF:000033">
    <property type="entry name" value="Potassium-transporting ATPase ATP-binding subunit"/>
    <property type="match status" value="1"/>
</dbReference>
<evidence type="ECO:0000256" key="16">
    <source>
        <dbReference type="HAMAP-Rule" id="MF_00285"/>
    </source>
</evidence>
<keyword evidence="12 16" id="KW-1278">Translocase</keyword>
<feature type="transmembrane region" description="Helical" evidence="16">
    <location>
        <begin position="662"/>
        <end position="680"/>
    </location>
</feature>
<evidence type="ECO:0000256" key="13">
    <source>
        <dbReference type="ARBA" id="ARBA00022989"/>
    </source>
</evidence>
<feature type="transmembrane region" description="Helical" evidence="16">
    <location>
        <begin position="622"/>
        <end position="642"/>
    </location>
</feature>
<feature type="transmembrane region" description="Helical" evidence="16">
    <location>
        <begin position="251"/>
        <end position="273"/>
    </location>
</feature>
<feature type="binding site" evidence="16">
    <location>
        <position position="526"/>
    </location>
    <ligand>
        <name>Mg(2+)</name>
        <dbReference type="ChEBI" id="CHEBI:18420"/>
    </ligand>
</feature>
<dbReference type="GO" id="GO:0005524">
    <property type="term" value="F:ATP binding"/>
    <property type="evidence" value="ECO:0007669"/>
    <property type="project" value="UniProtKB-UniRule"/>
</dbReference>
<keyword evidence="7 16" id="KW-0479">Metal-binding</keyword>
<keyword evidence="3 16" id="KW-1003">Cell membrane</keyword>
<evidence type="ECO:0000256" key="6">
    <source>
        <dbReference type="ARBA" id="ARBA00022692"/>
    </source>
</evidence>
<evidence type="ECO:0000256" key="14">
    <source>
        <dbReference type="ARBA" id="ARBA00023065"/>
    </source>
</evidence>
<dbReference type="InterPro" id="IPR059000">
    <property type="entry name" value="ATPase_P-type_domA"/>
</dbReference>
<protein>
    <recommendedName>
        <fullName evidence="16">Potassium-transporting ATPase ATP-binding subunit</fullName>
        <ecNumber evidence="16">7.2.2.6</ecNumber>
    </recommendedName>
    <alternativeName>
        <fullName evidence="16">ATP phosphohydrolase [potassium-transporting] B chain</fullName>
    </alternativeName>
    <alternativeName>
        <fullName evidence="16">Potassium-binding and translocating subunit B</fullName>
    </alternativeName>
    <alternativeName>
        <fullName evidence="16">Potassium-translocating ATPase B chain</fullName>
    </alternativeName>
</protein>
<dbReference type="SUPFAM" id="SSF81660">
    <property type="entry name" value="Metal cation-transporting ATPase, ATP-binding domain N"/>
    <property type="match status" value="1"/>
</dbReference>
<reference evidence="18 19" key="1">
    <citation type="journal article" date="2019" name="Sci. Rep.">
        <title>Extended insight into the Mycobacterium chelonae-abscessus complex through whole genome sequencing of Mycobacterium salmoniphilum outbreak and Mycobacterium salmoniphilum-like strains.</title>
        <authorList>
            <person name="Behra P.R.K."/>
            <person name="Das S."/>
            <person name="Pettersson B.M.F."/>
            <person name="Shirreff L."/>
            <person name="DuCote T."/>
            <person name="Jacobsson K.G."/>
            <person name="Ennis D.G."/>
            <person name="Kirsebom L.A."/>
        </authorList>
    </citation>
    <scope>NUCLEOTIDE SEQUENCE [LARGE SCALE GENOMIC DNA]</scope>
    <source>
        <strain evidence="18 19">DE 4585</strain>
    </source>
</reference>
<dbReference type="NCBIfam" id="TIGR01497">
    <property type="entry name" value="kdpB"/>
    <property type="match status" value="1"/>
</dbReference>
<feature type="transmembrane region" description="Helical" evidence="16">
    <location>
        <begin position="35"/>
        <end position="52"/>
    </location>
</feature>
<keyword evidence="4 16" id="KW-0633">Potassium transport</keyword>
<dbReference type="SFLD" id="SFLDG00002">
    <property type="entry name" value="C1.7:_P-type_atpase_like"/>
    <property type="match status" value="1"/>
</dbReference>
<dbReference type="InterPro" id="IPR036412">
    <property type="entry name" value="HAD-like_sf"/>
</dbReference>
<comment type="function">
    <text evidence="16">Part of the high-affinity ATP-driven potassium transport (or Kdp) system, which catalyzes the hydrolysis of ATP coupled with the electrogenic transport of potassium into the cytoplasm. This subunit is responsible for energy coupling to the transport system and for the release of the potassium ions to the cytoplasm.</text>
</comment>
<dbReference type="InterPro" id="IPR023214">
    <property type="entry name" value="HAD_sf"/>
</dbReference>
<evidence type="ECO:0000256" key="4">
    <source>
        <dbReference type="ARBA" id="ARBA00022538"/>
    </source>
</evidence>
<dbReference type="GO" id="GO:0016887">
    <property type="term" value="F:ATP hydrolysis activity"/>
    <property type="evidence" value="ECO:0007669"/>
    <property type="project" value="InterPro"/>
</dbReference>
<dbReference type="AlphaFoldDB" id="A0A4V3HY83"/>
<keyword evidence="9 16" id="KW-0067">ATP-binding</keyword>
<dbReference type="GO" id="GO:0005886">
    <property type="term" value="C:plasma membrane"/>
    <property type="evidence" value="ECO:0007669"/>
    <property type="project" value="UniProtKB-SubCell"/>
</dbReference>
<dbReference type="InterPro" id="IPR023298">
    <property type="entry name" value="ATPase_P-typ_TM_dom_sf"/>
</dbReference>
<evidence type="ECO:0000256" key="8">
    <source>
        <dbReference type="ARBA" id="ARBA00022741"/>
    </source>
</evidence>
<comment type="catalytic activity">
    <reaction evidence="16">
        <text>K(+)(out) + ATP + H2O = K(+)(in) + ADP + phosphate + H(+)</text>
        <dbReference type="Rhea" id="RHEA:16777"/>
        <dbReference type="ChEBI" id="CHEBI:15377"/>
        <dbReference type="ChEBI" id="CHEBI:15378"/>
        <dbReference type="ChEBI" id="CHEBI:29103"/>
        <dbReference type="ChEBI" id="CHEBI:30616"/>
        <dbReference type="ChEBI" id="CHEBI:43474"/>
        <dbReference type="ChEBI" id="CHEBI:456216"/>
        <dbReference type="EC" id="7.2.2.6"/>
    </reaction>
</comment>
<evidence type="ECO:0000256" key="10">
    <source>
        <dbReference type="ARBA" id="ARBA00022842"/>
    </source>
</evidence>
<dbReference type="CDD" id="cd02078">
    <property type="entry name" value="P-type_ATPase_K"/>
    <property type="match status" value="1"/>
</dbReference>
<dbReference type="InterPro" id="IPR023299">
    <property type="entry name" value="ATPase_P-typ_cyto_dom_N"/>
</dbReference>
<dbReference type="Pfam" id="PF00122">
    <property type="entry name" value="E1-E2_ATPase"/>
    <property type="match status" value="1"/>
</dbReference>
<dbReference type="Proteomes" id="UP000295117">
    <property type="component" value="Unassembled WGS sequence"/>
</dbReference>
<dbReference type="GO" id="GO:0000287">
    <property type="term" value="F:magnesium ion binding"/>
    <property type="evidence" value="ECO:0007669"/>
    <property type="project" value="UniProtKB-UniRule"/>
</dbReference>
<evidence type="ECO:0000313" key="19">
    <source>
        <dbReference type="Proteomes" id="UP000295117"/>
    </source>
</evidence>
<keyword evidence="15 16" id="KW-0472">Membrane</keyword>
<comment type="subunit">
    <text evidence="16">The system is composed of three essential subunits: KdpA, KdpB and KdpC.</text>
</comment>
<evidence type="ECO:0000256" key="1">
    <source>
        <dbReference type="ARBA" id="ARBA00004651"/>
    </source>
</evidence>
<evidence type="ECO:0000256" key="5">
    <source>
        <dbReference type="ARBA" id="ARBA00022553"/>
    </source>
</evidence>
<keyword evidence="2 16" id="KW-0813">Transport</keyword>
<dbReference type="SUPFAM" id="SSF81653">
    <property type="entry name" value="Calcium ATPase, transduction domain A"/>
    <property type="match status" value="1"/>
</dbReference>
<feature type="domain" description="P-type ATPase A" evidence="17">
    <location>
        <begin position="111"/>
        <end position="204"/>
    </location>
</feature>
<dbReference type="SFLD" id="SFLDF00027">
    <property type="entry name" value="p-type_atpase"/>
    <property type="match status" value="1"/>
</dbReference>
<dbReference type="SUPFAM" id="SSF81665">
    <property type="entry name" value="Calcium ATPase, transmembrane domain M"/>
    <property type="match status" value="1"/>
</dbReference>
<feature type="transmembrane region" description="Helical" evidence="16">
    <location>
        <begin position="215"/>
        <end position="239"/>
    </location>
</feature>
<comment type="caution">
    <text evidence="18">The sequence shown here is derived from an EMBL/GenBank/DDBJ whole genome shotgun (WGS) entry which is preliminary data.</text>
</comment>
<keyword evidence="13 16" id="KW-1133">Transmembrane helix</keyword>
<dbReference type="PROSITE" id="PS00154">
    <property type="entry name" value="ATPASE_E1_E2"/>
    <property type="match status" value="1"/>
</dbReference>
<dbReference type="PRINTS" id="PR00119">
    <property type="entry name" value="CATATPASE"/>
</dbReference>
<dbReference type="InterPro" id="IPR006391">
    <property type="entry name" value="P-type_ATPase_bsu_IA"/>
</dbReference>
<dbReference type="SFLD" id="SFLDS00003">
    <property type="entry name" value="Haloacid_Dehalogenase"/>
    <property type="match status" value="1"/>
</dbReference>
<dbReference type="GO" id="GO:0008556">
    <property type="term" value="F:P-type potassium transmembrane transporter activity"/>
    <property type="evidence" value="ECO:0007669"/>
    <property type="project" value="UniProtKB-UniRule"/>
</dbReference>
<feature type="binding site" evidence="16">
    <location>
        <position position="394"/>
    </location>
    <ligand>
        <name>ATP</name>
        <dbReference type="ChEBI" id="CHEBI:30616"/>
    </ligand>
</feature>
<feature type="active site" description="4-aspartylphosphate intermediate" evidence="16">
    <location>
        <position position="303"/>
    </location>
</feature>
<dbReference type="PANTHER" id="PTHR43743">
    <property type="entry name" value="POTASSIUM-TRANSPORTING ATPASE ATP-BINDING SUBUNIT"/>
    <property type="match status" value="1"/>
</dbReference>
<evidence type="ECO:0000256" key="12">
    <source>
        <dbReference type="ARBA" id="ARBA00022967"/>
    </source>
</evidence>
<feature type="binding site" evidence="16">
    <location>
        <position position="344"/>
    </location>
    <ligand>
        <name>ATP</name>
        <dbReference type="ChEBI" id="CHEBI:30616"/>
    </ligand>
</feature>
<dbReference type="HAMAP" id="MF_00285">
    <property type="entry name" value="KdpB"/>
    <property type="match status" value="1"/>
</dbReference>
<keyword evidence="10 16" id="KW-0460">Magnesium</keyword>
<proteinExistence type="inferred from homology"/>